<dbReference type="GO" id="GO:0045948">
    <property type="term" value="P:positive regulation of translational initiation"/>
    <property type="evidence" value="ECO:0007669"/>
    <property type="project" value="TreeGrafter"/>
</dbReference>
<protein>
    <submittedName>
        <fullName evidence="11">Hyaluronan binding protein 4</fullName>
    </submittedName>
</protein>
<name>A0A8B9G7I6_9PSIT</name>
<dbReference type="Pfam" id="PF04774">
    <property type="entry name" value="HABP4_PAI-RBP1"/>
    <property type="match status" value="1"/>
</dbReference>
<dbReference type="AlphaFoldDB" id="A0A8B9G7I6"/>
<feature type="domain" description="Hyaluronan/mRNA-binding protein" evidence="10">
    <location>
        <begin position="182"/>
        <end position="246"/>
    </location>
</feature>
<dbReference type="PANTHER" id="PTHR12299:SF30">
    <property type="entry name" value="INTRACELLULAR HYALURONAN-BINDING PROTEIN 4"/>
    <property type="match status" value="1"/>
</dbReference>
<evidence type="ECO:0000256" key="5">
    <source>
        <dbReference type="ARBA" id="ARBA00022490"/>
    </source>
</evidence>
<dbReference type="PANTHER" id="PTHR12299">
    <property type="entry name" value="HYALURONIC ACID-BINDING PROTEIN 4"/>
    <property type="match status" value="1"/>
</dbReference>
<comment type="subcellular location">
    <subcellularLocation>
        <location evidence="1">Cytoplasm</location>
        <location evidence="1">Stress granule</location>
    </subcellularLocation>
    <subcellularLocation>
        <location evidence="2">Nucleus speckle</location>
    </subcellularLocation>
    <subcellularLocation>
        <location evidence="3">Nucleus</location>
        <location evidence="3">Cajal body</location>
    </subcellularLocation>
    <subcellularLocation>
        <location evidence="4">Nucleus</location>
        <location evidence="4">Nucleolus</location>
    </subcellularLocation>
</comment>
<sequence>MMKGTVGSPVAALMQESFGCSIANRFYQLLDDESDPFDILREAERRQQQRKKRDEAAAAATVRTAGPGGKAGGGKRESQKQRRQPGSPPAPRGPPQPGQKRAPYWGEQQGLNNRRAEVKQDKNEQRPYFGRYRSNETERQVEPTAEINLIFRSTERLDHRERPVRGRGGGGGMRGRGRGSGINRNFDGFDQRGKREFETQSPNENKVPEVETMEEVVQEMTLDEWKNLQQRNRRKPEFNIRKPESIVPSRAVVIHKSKYSNHLQKEDYEDDSHVFRRPVNDITSQLDINFGSLPRPGRGSRGARGGGHGRQKSLGSYTLMIYSPTPHGPF</sequence>
<keyword evidence="12" id="KW-1185">Reference proteome</keyword>
<comment type="similarity">
    <text evidence="8">Belongs to the SERBP1-HABP4 family.</text>
</comment>
<dbReference type="GO" id="GO:0005730">
    <property type="term" value="C:nucleolus"/>
    <property type="evidence" value="ECO:0007669"/>
    <property type="project" value="UniProtKB-SubCell"/>
</dbReference>
<keyword evidence="6" id="KW-0810">Translation regulation</keyword>
<dbReference type="InterPro" id="IPR032381">
    <property type="entry name" value="IHABP4_N"/>
</dbReference>
<dbReference type="Ensembl" id="ENSACOT00000019594.1">
    <property type="protein sequence ID" value="ENSACOP00000018921.1"/>
    <property type="gene ID" value="ENSACOG00000012998.1"/>
</dbReference>
<dbReference type="SMART" id="SM01233">
    <property type="entry name" value="HABP4_PAI-RBP1"/>
    <property type="match status" value="1"/>
</dbReference>
<dbReference type="GO" id="GO:0010494">
    <property type="term" value="C:cytoplasmic stress granule"/>
    <property type="evidence" value="ECO:0007669"/>
    <property type="project" value="UniProtKB-SubCell"/>
</dbReference>
<keyword evidence="7" id="KW-0539">Nucleus</keyword>
<dbReference type="GO" id="GO:0016607">
    <property type="term" value="C:nuclear speck"/>
    <property type="evidence" value="ECO:0007669"/>
    <property type="project" value="UniProtKB-SubCell"/>
</dbReference>
<feature type="compositionally biased region" description="Basic and acidic residues" evidence="9">
    <location>
        <begin position="114"/>
        <end position="125"/>
    </location>
</feature>
<feature type="region of interest" description="Disordered" evidence="9">
    <location>
        <begin position="161"/>
        <end position="189"/>
    </location>
</feature>
<feature type="compositionally biased region" description="Gly residues" evidence="9">
    <location>
        <begin position="166"/>
        <end position="180"/>
    </location>
</feature>
<evidence type="ECO:0000256" key="1">
    <source>
        <dbReference type="ARBA" id="ARBA00004210"/>
    </source>
</evidence>
<dbReference type="Proteomes" id="UP000694522">
    <property type="component" value="Unplaced"/>
</dbReference>
<evidence type="ECO:0000256" key="9">
    <source>
        <dbReference type="SAM" id="MobiDB-lite"/>
    </source>
</evidence>
<evidence type="ECO:0000256" key="7">
    <source>
        <dbReference type="ARBA" id="ARBA00023242"/>
    </source>
</evidence>
<organism evidence="11 12">
    <name type="scientific">Amazona collaria</name>
    <name type="common">yellow-billed parrot</name>
    <dbReference type="NCBI Taxonomy" id="241587"/>
    <lineage>
        <taxon>Eukaryota</taxon>
        <taxon>Metazoa</taxon>
        <taxon>Chordata</taxon>
        <taxon>Craniata</taxon>
        <taxon>Vertebrata</taxon>
        <taxon>Euteleostomi</taxon>
        <taxon>Archelosauria</taxon>
        <taxon>Archosauria</taxon>
        <taxon>Dinosauria</taxon>
        <taxon>Saurischia</taxon>
        <taxon>Theropoda</taxon>
        <taxon>Coelurosauria</taxon>
        <taxon>Aves</taxon>
        <taxon>Neognathae</taxon>
        <taxon>Neoaves</taxon>
        <taxon>Telluraves</taxon>
        <taxon>Australaves</taxon>
        <taxon>Psittaciformes</taxon>
        <taxon>Psittacidae</taxon>
        <taxon>Amazona</taxon>
    </lineage>
</organism>
<dbReference type="GO" id="GO:0015030">
    <property type="term" value="C:Cajal body"/>
    <property type="evidence" value="ECO:0007669"/>
    <property type="project" value="UniProtKB-SubCell"/>
</dbReference>
<dbReference type="GO" id="GO:0033120">
    <property type="term" value="P:positive regulation of RNA splicing"/>
    <property type="evidence" value="ECO:0007669"/>
    <property type="project" value="TreeGrafter"/>
</dbReference>
<dbReference type="Pfam" id="PF16174">
    <property type="entry name" value="IHABP4_N"/>
    <property type="match status" value="1"/>
</dbReference>
<feature type="region of interest" description="Disordered" evidence="9">
    <location>
        <begin position="290"/>
        <end position="315"/>
    </location>
</feature>
<evidence type="ECO:0000256" key="8">
    <source>
        <dbReference type="ARBA" id="ARBA00035118"/>
    </source>
</evidence>
<dbReference type="InterPro" id="IPR039764">
    <property type="entry name" value="HABP4/SERBP1-like"/>
</dbReference>
<accession>A0A8B9G7I6</accession>
<reference evidence="11" key="1">
    <citation type="submission" date="2025-08" db="UniProtKB">
        <authorList>
            <consortium name="Ensembl"/>
        </authorList>
    </citation>
    <scope>IDENTIFICATION</scope>
</reference>
<dbReference type="InterPro" id="IPR006861">
    <property type="entry name" value="HABP4_PAIRBP1-bd"/>
</dbReference>
<evidence type="ECO:0000256" key="2">
    <source>
        <dbReference type="ARBA" id="ARBA00004324"/>
    </source>
</evidence>
<dbReference type="GO" id="GO:0003723">
    <property type="term" value="F:RNA binding"/>
    <property type="evidence" value="ECO:0007669"/>
    <property type="project" value="InterPro"/>
</dbReference>
<keyword evidence="5" id="KW-0963">Cytoplasm</keyword>
<evidence type="ECO:0000256" key="6">
    <source>
        <dbReference type="ARBA" id="ARBA00022845"/>
    </source>
</evidence>
<evidence type="ECO:0000256" key="3">
    <source>
        <dbReference type="ARBA" id="ARBA00004408"/>
    </source>
</evidence>
<feature type="region of interest" description="Disordered" evidence="9">
    <location>
        <begin position="42"/>
        <end position="140"/>
    </location>
</feature>
<feature type="compositionally biased region" description="Gly residues" evidence="9">
    <location>
        <begin position="299"/>
        <end position="308"/>
    </location>
</feature>
<evidence type="ECO:0000313" key="11">
    <source>
        <dbReference type="Ensembl" id="ENSACOP00000018921.1"/>
    </source>
</evidence>
<reference evidence="11" key="2">
    <citation type="submission" date="2025-09" db="UniProtKB">
        <authorList>
            <consortium name="Ensembl"/>
        </authorList>
    </citation>
    <scope>IDENTIFICATION</scope>
</reference>
<evidence type="ECO:0000256" key="4">
    <source>
        <dbReference type="ARBA" id="ARBA00004604"/>
    </source>
</evidence>
<feature type="compositionally biased region" description="Basic and acidic residues" evidence="9">
    <location>
        <begin position="42"/>
        <end position="56"/>
    </location>
</feature>
<proteinExistence type="inferred from homology"/>
<evidence type="ECO:0000259" key="10">
    <source>
        <dbReference type="SMART" id="SM01233"/>
    </source>
</evidence>
<feature type="compositionally biased region" description="Pro residues" evidence="9">
    <location>
        <begin position="86"/>
        <end position="97"/>
    </location>
</feature>
<evidence type="ECO:0000313" key="12">
    <source>
        <dbReference type="Proteomes" id="UP000694522"/>
    </source>
</evidence>